<organism evidence="2 3">
    <name type="scientific">Sphingomonas cavernae</name>
    <dbReference type="NCBI Taxonomy" id="2320861"/>
    <lineage>
        <taxon>Bacteria</taxon>
        <taxon>Pseudomonadati</taxon>
        <taxon>Pseudomonadota</taxon>
        <taxon>Alphaproteobacteria</taxon>
        <taxon>Sphingomonadales</taxon>
        <taxon>Sphingomonadaceae</taxon>
        <taxon>Sphingomonas</taxon>
    </lineage>
</organism>
<accession>A0A418WRS5</accession>
<comment type="caution">
    <text evidence="2">The sequence shown here is derived from an EMBL/GenBank/DDBJ whole genome shotgun (WGS) entry which is preliminary data.</text>
</comment>
<feature type="compositionally biased region" description="Basic residues" evidence="1">
    <location>
        <begin position="1"/>
        <end position="11"/>
    </location>
</feature>
<reference evidence="2 3" key="1">
    <citation type="submission" date="2018-09" db="EMBL/GenBank/DDBJ databases">
        <authorList>
            <person name="Zhu H."/>
        </authorList>
    </citation>
    <scope>NUCLEOTIDE SEQUENCE [LARGE SCALE GENOMIC DNA]</scope>
    <source>
        <strain evidence="2 3">K2R01-6</strain>
    </source>
</reference>
<feature type="region of interest" description="Disordered" evidence="1">
    <location>
        <begin position="1"/>
        <end position="25"/>
    </location>
</feature>
<sequence length="218" mass="24028">MGDPRRPRRGRSYAQLSEGERQGRACESSGGGMIWLALLASTAATASEAPIAAPQVASKAEPTQDFAAVEAAVRLLRSQDYEKQMEEAALRSANASFDTMFEHYAQEGSALPADLVDEIRLVILNNTRDLVEEMKKTALNDAAAIYARYFTAAEINELMALQSHPVMKKVQQVTRRMMPELMQIGLKTAAARQVELKAKIAETIESWQARQPNESDKS</sequence>
<evidence type="ECO:0000313" key="3">
    <source>
        <dbReference type="Proteomes" id="UP000286100"/>
    </source>
</evidence>
<dbReference type="Proteomes" id="UP000286100">
    <property type="component" value="Unassembled WGS sequence"/>
</dbReference>
<keyword evidence="3" id="KW-1185">Reference proteome</keyword>
<dbReference type="AlphaFoldDB" id="A0A418WRS5"/>
<name>A0A418WRS5_9SPHN</name>
<dbReference type="EMBL" id="QYUM01000002">
    <property type="protein sequence ID" value="RJF93921.1"/>
    <property type="molecule type" value="Genomic_DNA"/>
</dbReference>
<evidence type="ECO:0000256" key="1">
    <source>
        <dbReference type="SAM" id="MobiDB-lite"/>
    </source>
</evidence>
<evidence type="ECO:0000313" key="2">
    <source>
        <dbReference type="EMBL" id="RJF93921.1"/>
    </source>
</evidence>
<proteinExistence type="predicted"/>
<protein>
    <submittedName>
        <fullName evidence="2">DUF2059 domain-containing protein</fullName>
    </submittedName>
</protein>
<gene>
    <name evidence="2" type="ORF">D3876_06510</name>
</gene>